<dbReference type="CDD" id="cd07984">
    <property type="entry name" value="LPLAT_LABLAT-like"/>
    <property type="match status" value="1"/>
</dbReference>
<evidence type="ECO:0000256" key="4">
    <source>
        <dbReference type="ARBA" id="ARBA00022679"/>
    </source>
</evidence>
<name>A0A915YLW9_9BACT</name>
<dbReference type="EMBL" id="AP026868">
    <property type="protein sequence ID" value="BDS15632.1"/>
    <property type="molecule type" value="Genomic_DNA"/>
</dbReference>
<organism evidence="8 9">
    <name type="scientific">Aureispira anguillae</name>
    <dbReference type="NCBI Taxonomy" id="2864201"/>
    <lineage>
        <taxon>Bacteria</taxon>
        <taxon>Pseudomonadati</taxon>
        <taxon>Bacteroidota</taxon>
        <taxon>Saprospiria</taxon>
        <taxon>Saprospirales</taxon>
        <taxon>Saprospiraceae</taxon>
        <taxon>Aureispira</taxon>
    </lineage>
</organism>
<evidence type="ECO:0000313" key="9">
    <source>
        <dbReference type="Proteomes" id="UP001060919"/>
    </source>
</evidence>
<dbReference type="PANTHER" id="PTHR30606">
    <property type="entry name" value="LIPID A BIOSYNTHESIS LAUROYL ACYLTRANSFERASE"/>
    <property type="match status" value="1"/>
</dbReference>
<dbReference type="Proteomes" id="UP001060919">
    <property type="component" value="Plasmid pAUEa"/>
</dbReference>
<keyword evidence="2" id="KW-1003">Cell membrane</keyword>
<reference evidence="8" key="1">
    <citation type="submission" date="2022-09" db="EMBL/GenBank/DDBJ databases">
        <title>Aureispira anguillicida sp. nov., isolated from Leptocephalus of Japanese eel Anguilla japonica.</title>
        <authorList>
            <person name="Yuasa K."/>
            <person name="Mekata T."/>
            <person name="Ikunari K."/>
        </authorList>
    </citation>
    <scope>NUCLEOTIDE SEQUENCE</scope>
    <source>
        <strain evidence="8">EL160426</strain>
        <plasmid evidence="8">pAUEa</plasmid>
    </source>
</reference>
<evidence type="ECO:0000256" key="1">
    <source>
        <dbReference type="ARBA" id="ARBA00004533"/>
    </source>
</evidence>
<evidence type="ECO:0000256" key="2">
    <source>
        <dbReference type="ARBA" id="ARBA00022475"/>
    </source>
</evidence>
<dbReference type="AlphaFoldDB" id="A0A915YLW9"/>
<keyword evidence="5 7" id="KW-0472">Membrane</keyword>
<keyword evidence="8" id="KW-0614">Plasmid</keyword>
<dbReference type="KEGG" id="aup:AsAng_0064160"/>
<sequence>MASWKGKTRGGLLGYKIFVFILKYMGLRAAYLLLVFVSFYFVLFSPTSTKSIYSFFRKRLRKGRLQSCWAIYRTYFSFGQALIDRTAVLAGLNSRFTYNFDGEEHIRTIAKEGQGGVLISIHGGNWSMAGSMLEDNVGSNARINIVMLEAEHQKIQAFLEKIQVKQSANIIGIGDDFSHIIAMGSALRNGELLCMHGDRFLPGAETVVVDFLGEKAHLPAGPFQLITRMKVPYTIVFAFKETTHHYHYYSTPPYRNPKSVQEAAQYFATSVEEKIKQYPYQWYNFYDFWAVPEQPKIVSKKRKRKPAKQ</sequence>
<dbReference type="RefSeq" id="WP_264793621.1">
    <property type="nucleotide sequence ID" value="NZ_AP026868.1"/>
</dbReference>
<keyword evidence="6" id="KW-0012">Acyltransferase</keyword>
<keyword evidence="3" id="KW-0997">Cell inner membrane</keyword>
<dbReference type="GO" id="GO:0016746">
    <property type="term" value="F:acyltransferase activity"/>
    <property type="evidence" value="ECO:0007669"/>
    <property type="project" value="UniProtKB-KW"/>
</dbReference>
<dbReference type="InterPro" id="IPR004960">
    <property type="entry name" value="LipA_acyltrans"/>
</dbReference>
<accession>A0A915YLW9</accession>
<evidence type="ECO:0008006" key="10">
    <source>
        <dbReference type="Google" id="ProtNLM"/>
    </source>
</evidence>
<keyword evidence="4" id="KW-0808">Transferase</keyword>
<geneLocation type="plasmid" evidence="8 9">
    <name>pAUEa</name>
</geneLocation>
<evidence type="ECO:0000256" key="5">
    <source>
        <dbReference type="ARBA" id="ARBA00023136"/>
    </source>
</evidence>
<comment type="subcellular location">
    <subcellularLocation>
        <location evidence="1">Cell inner membrane</location>
    </subcellularLocation>
</comment>
<dbReference type="PANTHER" id="PTHR30606:SF10">
    <property type="entry name" value="PHOSPHATIDYLINOSITOL MANNOSIDE ACYLTRANSFERASE"/>
    <property type="match status" value="1"/>
</dbReference>
<dbReference type="GO" id="GO:0005886">
    <property type="term" value="C:plasma membrane"/>
    <property type="evidence" value="ECO:0007669"/>
    <property type="project" value="UniProtKB-SubCell"/>
</dbReference>
<evidence type="ECO:0000256" key="3">
    <source>
        <dbReference type="ARBA" id="ARBA00022519"/>
    </source>
</evidence>
<evidence type="ECO:0000256" key="6">
    <source>
        <dbReference type="ARBA" id="ARBA00023315"/>
    </source>
</evidence>
<evidence type="ECO:0000313" key="8">
    <source>
        <dbReference type="EMBL" id="BDS15632.1"/>
    </source>
</evidence>
<gene>
    <name evidence="8" type="ORF">AsAng_0064160</name>
</gene>
<protein>
    <recommendedName>
        <fullName evidence="10">Lipid A biosynthesis acyltransferase</fullName>
    </recommendedName>
</protein>
<keyword evidence="9" id="KW-1185">Reference proteome</keyword>
<keyword evidence="7" id="KW-0812">Transmembrane</keyword>
<dbReference type="GO" id="GO:0009247">
    <property type="term" value="P:glycolipid biosynthetic process"/>
    <property type="evidence" value="ECO:0007669"/>
    <property type="project" value="UniProtKB-ARBA"/>
</dbReference>
<proteinExistence type="predicted"/>
<keyword evidence="7" id="KW-1133">Transmembrane helix</keyword>
<feature type="transmembrane region" description="Helical" evidence="7">
    <location>
        <begin position="12"/>
        <end position="31"/>
    </location>
</feature>
<dbReference type="Pfam" id="PF03279">
    <property type="entry name" value="Lip_A_acyltrans"/>
    <property type="match status" value="1"/>
</dbReference>
<evidence type="ECO:0000256" key="7">
    <source>
        <dbReference type="SAM" id="Phobius"/>
    </source>
</evidence>